<organism evidence="3 4">
    <name type="scientific">Linnemannia schmuckeri</name>
    <dbReference type="NCBI Taxonomy" id="64567"/>
    <lineage>
        <taxon>Eukaryota</taxon>
        <taxon>Fungi</taxon>
        <taxon>Fungi incertae sedis</taxon>
        <taxon>Mucoromycota</taxon>
        <taxon>Mortierellomycotina</taxon>
        <taxon>Mortierellomycetes</taxon>
        <taxon>Mortierellales</taxon>
        <taxon>Mortierellaceae</taxon>
        <taxon>Linnemannia</taxon>
    </lineage>
</organism>
<gene>
    <name evidence="3" type="ORF">BG015_009987</name>
</gene>
<feature type="region of interest" description="Disordered" evidence="2">
    <location>
        <begin position="370"/>
        <end position="397"/>
    </location>
</feature>
<reference evidence="3" key="1">
    <citation type="journal article" date="2020" name="Fungal Divers.">
        <title>Resolving the Mortierellaceae phylogeny through synthesis of multi-gene phylogenetics and phylogenomics.</title>
        <authorList>
            <person name="Vandepol N."/>
            <person name="Liber J."/>
            <person name="Desiro A."/>
            <person name="Na H."/>
            <person name="Kennedy M."/>
            <person name="Barry K."/>
            <person name="Grigoriev I.V."/>
            <person name="Miller A.N."/>
            <person name="O'Donnell K."/>
            <person name="Stajich J.E."/>
            <person name="Bonito G."/>
        </authorList>
    </citation>
    <scope>NUCLEOTIDE SEQUENCE</scope>
    <source>
        <strain evidence="3">NRRL 6426</strain>
    </source>
</reference>
<sequence>MSTTAATTALQEHIAEQTNRLVHLLESIDYPHEISSDAIYAQLADQYTTATPGDLTSADFASTPASQFVEWLLDNVTAESNWPGYDNTAGSYISLDCADRELDEEEGEIALAALDQQHWQLQNTLASLEKELEDMKILESQATDTNRLLDMDIHDTSIKLDATAAKLESTARKASTGYLGQAHGRDQHMDTLADGDRTRPSTSNTFLYQCEEDLDYIQQIDKAFIETSELLYNHILSSLVLVPSLPSTSSTVNSTSSHSLDKLLKRNPSHDHEIVRLCSTYRATKMSHIRAVAQLKCLEEELRYMKSLDTETRQKIREEEATEDENRTGDYSLYTIASSKNLLIQKSRQQEIELISIQRETARLKDEMEQLLSDPEQPKTAGTVSQGQNAMEGDGVSEDEDMARRGVLVDLCERIARCDIELPFLTAVHEDSMREHDQALRELDQTVDRLLEYYCLGVLVEQTLEREKEVIQSQKDLLWAAALECRDLQIHSSRLHGIAENCQRQSQRGLQADVDPVAMQKRDTDEITQLLSRNVELRKEADEERHTLQVHLQELVNAKELLNNQILRQHSSTNQVQFVPRAIHDLKNNLTQRTHHLQQEHAVLKENVQRIVRNLLRP</sequence>
<dbReference type="AlphaFoldDB" id="A0A9P5RV46"/>
<dbReference type="OrthoDB" id="2380141at2759"/>
<name>A0A9P5RV46_9FUNG</name>
<feature type="coiled-coil region" evidence="1">
    <location>
        <begin position="111"/>
        <end position="145"/>
    </location>
</feature>
<comment type="caution">
    <text evidence="3">The sequence shown here is derived from an EMBL/GenBank/DDBJ whole genome shotgun (WGS) entry which is preliminary data.</text>
</comment>
<evidence type="ECO:0000256" key="1">
    <source>
        <dbReference type="SAM" id="Coils"/>
    </source>
</evidence>
<evidence type="ECO:0000256" key="2">
    <source>
        <dbReference type="SAM" id="MobiDB-lite"/>
    </source>
</evidence>
<feature type="coiled-coil region" evidence="1">
    <location>
        <begin position="527"/>
        <end position="558"/>
    </location>
</feature>
<accession>A0A9P5RV46</accession>
<keyword evidence="4" id="KW-1185">Reference proteome</keyword>
<feature type="compositionally biased region" description="Polar residues" evidence="2">
    <location>
        <begin position="380"/>
        <end position="389"/>
    </location>
</feature>
<keyword evidence="1" id="KW-0175">Coiled coil</keyword>
<evidence type="ECO:0000313" key="4">
    <source>
        <dbReference type="Proteomes" id="UP000748756"/>
    </source>
</evidence>
<evidence type="ECO:0000313" key="3">
    <source>
        <dbReference type="EMBL" id="KAF9148284.1"/>
    </source>
</evidence>
<dbReference type="Proteomes" id="UP000748756">
    <property type="component" value="Unassembled WGS sequence"/>
</dbReference>
<protein>
    <submittedName>
        <fullName evidence="3">Uncharacterized protein</fullName>
    </submittedName>
</protein>
<dbReference type="EMBL" id="JAAAUQ010000682">
    <property type="protein sequence ID" value="KAF9148284.1"/>
    <property type="molecule type" value="Genomic_DNA"/>
</dbReference>
<proteinExistence type="predicted"/>